<accession>M1E0Q4</accession>
<evidence type="ECO:0000256" key="1">
    <source>
        <dbReference type="SAM" id="MobiDB-lite"/>
    </source>
</evidence>
<evidence type="ECO:0000313" key="2">
    <source>
        <dbReference type="EnsemblPlants" id="PGSC0003DMT400097477"/>
    </source>
</evidence>
<organism evidence="2 3">
    <name type="scientific">Solanum tuberosum</name>
    <name type="common">Potato</name>
    <dbReference type="NCBI Taxonomy" id="4113"/>
    <lineage>
        <taxon>Eukaryota</taxon>
        <taxon>Viridiplantae</taxon>
        <taxon>Streptophyta</taxon>
        <taxon>Embryophyta</taxon>
        <taxon>Tracheophyta</taxon>
        <taxon>Spermatophyta</taxon>
        <taxon>Magnoliopsida</taxon>
        <taxon>eudicotyledons</taxon>
        <taxon>Gunneridae</taxon>
        <taxon>Pentapetalae</taxon>
        <taxon>asterids</taxon>
        <taxon>lamiids</taxon>
        <taxon>Solanales</taxon>
        <taxon>Solanaceae</taxon>
        <taxon>Solanoideae</taxon>
        <taxon>Solaneae</taxon>
        <taxon>Solanum</taxon>
    </lineage>
</organism>
<dbReference type="Proteomes" id="UP000011115">
    <property type="component" value="Unassembled WGS sequence"/>
</dbReference>
<name>M1E0Q4_SOLTU</name>
<sequence>MKTKETKLLAIIAATEATSLKWKKNRQSGGSGVRTNGSHQWTVGQTTDRRLGPVVQSHTYGNFRIKRARMSKFVMVISEMVDYECRTAMLIGDMDISCLMVHAQQIEEEKLKEKSREVKKARTEDGNFSNVRSDRHGCPKFRKGFSGQGTYNDPPKFNKDRVSNPKTQGGNGDCSSLVGSNCVKCGRKHDGRCLAGIDGCYGCG</sequence>
<dbReference type="PaxDb" id="4113-PGSC0003DMT400097477"/>
<proteinExistence type="predicted"/>
<feature type="region of interest" description="Disordered" evidence="1">
    <location>
        <begin position="144"/>
        <end position="171"/>
    </location>
</feature>
<reference evidence="2" key="2">
    <citation type="submission" date="2015-06" db="UniProtKB">
        <authorList>
            <consortium name="EnsemblPlants"/>
        </authorList>
    </citation>
    <scope>IDENTIFICATION</scope>
    <source>
        <strain evidence="2">DM1-3 516 R44</strain>
    </source>
</reference>
<evidence type="ECO:0000313" key="3">
    <source>
        <dbReference type="Proteomes" id="UP000011115"/>
    </source>
</evidence>
<dbReference type="EnsemblPlants" id="PGSC0003DMT400097477">
    <property type="protein sequence ID" value="PGSC0003DMT400097477"/>
    <property type="gene ID" value="PGSC0003DMG400047048"/>
</dbReference>
<dbReference type="InParanoid" id="M1E0Q4"/>
<dbReference type="Gramene" id="PGSC0003DMT400097477">
    <property type="protein sequence ID" value="PGSC0003DMT400097477"/>
    <property type="gene ID" value="PGSC0003DMG400047048"/>
</dbReference>
<protein>
    <submittedName>
        <fullName evidence="2">Gag-pol polyprotein</fullName>
    </submittedName>
</protein>
<keyword evidence="3" id="KW-1185">Reference proteome</keyword>
<dbReference type="HOGENOM" id="CLU_1345240_0_0_1"/>
<reference evidence="3" key="1">
    <citation type="journal article" date="2011" name="Nature">
        <title>Genome sequence and analysis of the tuber crop potato.</title>
        <authorList>
            <consortium name="The Potato Genome Sequencing Consortium"/>
        </authorList>
    </citation>
    <scope>NUCLEOTIDE SEQUENCE [LARGE SCALE GENOMIC DNA]</scope>
    <source>
        <strain evidence="3">cv. DM1-3 516 R44</strain>
    </source>
</reference>
<dbReference type="AlphaFoldDB" id="M1E0Q4"/>